<proteinExistence type="predicted"/>
<dbReference type="EMBL" id="GBXM01074030">
    <property type="protein sequence ID" value="JAH34547.1"/>
    <property type="molecule type" value="Transcribed_RNA"/>
</dbReference>
<reference evidence="1" key="2">
    <citation type="journal article" date="2015" name="Fish Shellfish Immunol.">
        <title>Early steps in the European eel (Anguilla anguilla)-Vibrio vulnificus interaction in the gills: Role of the RtxA13 toxin.</title>
        <authorList>
            <person name="Callol A."/>
            <person name="Pajuelo D."/>
            <person name="Ebbesson L."/>
            <person name="Teles M."/>
            <person name="MacKenzie S."/>
            <person name="Amaro C."/>
        </authorList>
    </citation>
    <scope>NUCLEOTIDE SEQUENCE</scope>
</reference>
<name>A0A0E9S048_ANGAN</name>
<dbReference type="AlphaFoldDB" id="A0A0E9S048"/>
<sequence length="48" mass="5250">MASGVLPGNAKTPFFPVNPILIRKFALIQSCPPTTVSSSSWSQAWFLR</sequence>
<evidence type="ECO:0000313" key="1">
    <source>
        <dbReference type="EMBL" id="JAH34547.1"/>
    </source>
</evidence>
<organism evidence="1">
    <name type="scientific">Anguilla anguilla</name>
    <name type="common">European freshwater eel</name>
    <name type="synonym">Muraena anguilla</name>
    <dbReference type="NCBI Taxonomy" id="7936"/>
    <lineage>
        <taxon>Eukaryota</taxon>
        <taxon>Metazoa</taxon>
        <taxon>Chordata</taxon>
        <taxon>Craniata</taxon>
        <taxon>Vertebrata</taxon>
        <taxon>Euteleostomi</taxon>
        <taxon>Actinopterygii</taxon>
        <taxon>Neopterygii</taxon>
        <taxon>Teleostei</taxon>
        <taxon>Anguilliformes</taxon>
        <taxon>Anguillidae</taxon>
        <taxon>Anguilla</taxon>
    </lineage>
</organism>
<protein>
    <submittedName>
        <fullName evidence="1">Uncharacterized protein</fullName>
    </submittedName>
</protein>
<reference evidence="1" key="1">
    <citation type="submission" date="2014-11" db="EMBL/GenBank/DDBJ databases">
        <authorList>
            <person name="Amaro Gonzalez C."/>
        </authorList>
    </citation>
    <scope>NUCLEOTIDE SEQUENCE</scope>
</reference>
<accession>A0A0E9S048</accession>